<reference evidence="1" key="1">
    <citation type="submission" date="2016-07" db="EMBL/GenBank/DDBJ databases">
        <title>Microvirga ossetica sp. nov. a new species of rhizobia isolated from root nodules of the legume species Vicia alpestris Steven originated from North Ossetia region in the Caucasus.</title>
        <authorList>
            <person name="Safronova V.I."/>
            <person name="Kuznetsova I.G."/>
            <person name="Sazanova A.L."/>
            <person name="Belimov A."/>
            <person name="Andronov E."/>
            <person name="Osledkin Y.S."/>
            <person name="Onishchuk O.P."/>
            <person name="Kurchak O.N."/>
            <person name="Shaposhnikov A.I."/>
            <person name="Willems A."/>
            <person name="Tikhonovich I.A."/>
        </authorList>
    </citation>
    <scope>NUCLEOTIDE SEQUENCE [LARGE SCALE GENOMIC DNA]</scope>
    <source>
        <strain evidence="1">V5/3M</strain>
    </source>
</reference>
<dbReference type="Gene3D" id="3.40.50.720">
    <property type="entry name" value="NAD(P)-binding Rossmann-like Domain"/>
    <property type="match status" value="1"/>
</dbReference>
<dbReference type="GO" id="GO:0016491">
    <property type="term" value="F:oxidoreductase activity"/>
    <property type="evidence" value="ECO:0007669"/>
    <property type="project" value="TreeGrafter"/>
</dbReference>
<dbReference type="InterPro" id="IPR002347">
    <property type="entry name" value="SDR_fam"/>
</dbReference>
<dbReference type="InterPro" id="IPR036291">
    <property type="entry name" value="NAD(P)-bd_dom_sf"/>
</dbReference>
<dbReference type="PANTHER" id="PTHR43544:SF12">
    <property type="entry name" value="NAD(P)-BINDING ROSSMANN-FOLD SUPERFAMILY PROTEIN"/>
    <property type="match status" value="1"/>
</dbReference>
<dbReference type="OrthoDB" id="9785826at2"/>
<dbReference type="AlphaFoldDB" id="A0A1B2ENQ1"/>
<dbReference type="EMBL" id="CP016616">
    <property type="protein sequence ID" value="ANY81615.1"/>
    <property type="molecule type" value="Genomic_DNA"/>
</dbReference>
<dbReference type="RefSeq" id="WP_099508854.1">
    <property type="nucleotide sequence ID" value="NZ_CP016616.1"/>
</dbReference>
<protein>
    <recommendedName>
        <fullName evidence="2">C-factor</fullName>
    </recommendedName>
</protein>
<evidence type="ECO:0008006" key="2">
    <source>
        <dbReference type="Google" id="ProtNLM"/>
    </source>
</evidence>
<dbReference type="Pfam" id="PF13561">
    <property type="entry name" value="adh_short_C2"/>
    <property type="match status" value="1"/>
</dbReference>
<gene>
    <name evidence="1" type="ORF">BB934_06140</name>
</gene>
<name>A0A1B2ENQ1_9HYPH</name>
<dbReference type="PRINTS" id="PR00081">
    <property type="entry name" value="GDHRDH"/>
</dbReference>
<accession>A0A1B2ENQ1</accession>
<dbReference type="KEGG" id="moc:BB934_06140"/>
<dbReference type="InterPro" id="IPR051468">
    <property type="entry name" value="Fungal_SecMetab_SDRs"/>
</dbReference>
<dbReference type="PANTHER" id="PTHR43544">
    <property type="entry name" value="SHORT-CHAIN DEHYDROGENASE/REDUCTASE"/>
    <property type="match status" value="1"/>
</dbReference>
<dbReference type="GO" id="GO:0005737">
    <property type="term" value="C:cytoplasm"/>
    <property type="evidence" value="ECO:0007669"/>
    <property type="project" value="TreeGrafter"/>
</dbReference>
<dbReference type="CDD" id="cd05325">
    <property type="entry name" value="carb_red_sniffer_like_SDR_c"/>
    <property type="match status" value="1"/>
</dbReference>
<evidence type="ECO:0000313" key="1">
    <source>
        <dbReference type="EMBL" id="ANY81615.1"/>
    </source>
</evidence>
<dbReference type="SUPFAM" id="SSF51735">
    <property type="entry name" value="NAD(P)-binding Rossmann-fold domains"/>
    <property type="match status" value="1"/>
</dbReference>
<proteinExistence type="predicted"/>
<organism evidence="1">
    <name type="scientific">Microvirga ossetica</name>
    <dbReference type="NCBI Taxonomy" id="1882682"/>
    <lineage>
        <taxon>Bacteria</taxon>
        <taxon>Pseudomonadati</taxon>
        <taxon>Pseudomonadota</taxon>
        <taxon>Alphaproteobacteria</taxon>
        <taxon>Hyphomicrobiales</taxon>
        <taxon>Methylobacteriaceae</taxon>
        <taxon>Microvirga</taxon>
    </lineage>
</organism>
<sequence>MPPSSSTSFLLISLERPARALVIGASGGIGSAVTALLASEGFETVHALSRSGAGRRSAGVRVGRIDLENEASIAAAAAQLVDGTPLRFILVSTGLLHDPALQPEKTYRSLDPEHLARSFRINAIGPALVAKHVLPLVPKAGKSVFAILSARVGSIEDNRLGGWYGYRASKAALNQFVRTIAIELGRQKPEAVCVALHPGTVDTALSQPFQSGSKIQKAFSPAYSAERLLAVTNALTAAHTGQFFAWDGQPIPF</sequence>